<dbReference type="STRING" id="885580.ENSFDAP00000014638"/>
<dbReference type="InterPro" id="IPR050384">
    <property type="entry name" value="Endophilin_SH3RF"/>
</dbReference>
<evidence type="ECO:0000256" key="10">
    <source>
        <dbReference type="ARBA" id="ARBA00023038"/>
    </source>
</evidence>
<dbReference type="PROSITE" id="PS50831">
    <property type="entry name" value="SOHO"/>
    <property type="match status" value="1"/>
</dbReference>
<dbReference type="SMART" id="SM00132">
    <property type="entry name" value="LIM"/>
    <property type="match status" value="1"/>
</dbReference>
<feature type="domain" description="LIM zinc-binding" evidence="19">
    <location>
        <begin position="1055"/>
        <end position="1115"/>
    </location>
</feature>
<organism evidence="22 23">
    <name type="scientific">Fukomys damarensis</name>
    <name type="common">Damaraland mole rat</name>
    <name type="synonym">Cryptomys damarensis</name>
    <dbReference type="NCBI Taxonomy" id="885580"/>
    <lineage>
        <taxon>Eukaryota</taxon>
        <taxon>Metazoa</taxon>
        <taxon>Chordata</taxon>
        <taxon>Craniata</taxon>
        <taxon>Vertebrata</taxon>
        <taxon>Euteleostomi</taxon>
        <taxon>Mammalia</taxon>
        <taxon>Eutheria</taxon>
        <taxon>Euarchontoglires</taxon>
        <taxon>Glires</taxon>
        <taxon>Rodentia</taxon>
        <taxon>Hystricomorpha</taxon>
        <taxon>Bathyergidae</taxon>
        <taxon>Fukomys</taxon>
    </lineage>
</organism>
<accession>A0A091EQW7</accession>
<evidence type="ECO:0000256" key="4">
    <source>
        <dbReference type="ARBA" id="ARBA00022490"/>
    </source>
</evidence>
<dbReference type="GO" id="GO:0005737">
    <property type="term" value="C:cytoplasm"/>
    <property type="evidence" value="ECO:0007669"/>
    <property type="project" value="TreeGrafter"/>
</dbReference>
<dbReference type="PROSITE" id="PS50106">
    <property type="entry name" value="PDZ"/>
    <property type="match status" value="1"/>
</dbReference>
<dbReference type="Gene3D" id="2.10.110.10">
    <property type="entry name" value="Cysteine Rich Protein"/>
    <property type="match status" value="1"/>
</dbReference>
<feature type="domain" description="PDZ" evidence="20">
    <location>
        <begin position="766"/>
        <end position="850"/>
    </location>
</feature>
<feature type="region of interest" description="Disordered" evidence="17">
    <location>
        <begin position="591"/>
        <end position="615"/>
    </location>
</feature>
<feature type="compositionally biased region" description="Low complexity" evidence="17">
    <location>
        <begin position="879"/>
        <end position="897"/>
    </location>
</feature>
<dbReference type="FunFam" id="2.30.42.10:FF:000130">
    <property type="entry name" value="PDZ and LIM domain 2 (mystique)"/>
    <property type="match status" value="1"/>
</dbReference>
<dbReference type="GO" id="GO:0046872">
    <property type="term" value="F:metal ion binding"/>
    <property type="evidence" value="ECO:0007669"/>
    <property type="project" value="UniProtKB-KW"/>
</dbReference>
<dbReference type="CDD" id="cd11918">
    <property type="entry name" value="SH3_Vinexin_3"/>
    <property type="match status" value="1"/>
</dbReference>
<dbReference type="PROSITE" id="PS50002">
    <property type="entry name" value="SH3"/>
    <property type="match status" value="3"/>
</dbReference>
<feature type="region of interest" description="Disordered" evidence="17">
    <location>
        <begin position="941"/>
        <end position="960"/>
    </location>
</feature>
<dbReference type="InterPro" id="IPR036034">
    <property type="entry name" value="PDZ_sf"/>
</dbReference>
<dbReference type="PANTHER" id="PTHR14167:SF54">
    <property type="entry name" value="VINEXIN"/>
    <property type="match status" value="1"/>
</dbReference>
<feature type="region of interest" description="Disordered" evidence="17">
    <location>
        <begin position="1"/>
        <end position="66"/>
    </location>
</feature>
<dbReference type="InterPro" id="IPR003127">
    <property type="entry name" value="SoHo_dom"/>
</dbReference>
<feature type="compositionally biased region" description="Basic and acidic residues" evidence="17">
    <location>
        <begin position="255"/>
        <end position="265"/>
    </location>
</feature>
<keyword evidence="6 15" id="KW-0479">Metal-binding</keyword>
<evidence type="ECO:0000256" key="11">
    <source>
        <dbReference type="ARBA" id="ARBA00023212"/>
    </source>
</evidence>
<feature type="region of interest" description="Disordered" evidence="17">
    <location>
        <begin position="228"/>
        <end position="291"/>
    </location>
</feature>
<evidence type="ECO:0000259" key="21">
    <source>
        <dbReference type="PROSITE" id="PS50831"/>
    </source>
</evidence>
<dbReference type="InterPro" id="IPR035607">
    <property type="entry name" value="Vinexin_SH3_3"/>
</dbReference>
<dbReference type="FunFam" id="2.30.30.40:FF:000001">
    <property type="entry name" value="Sorbin and SH3 domain-containing protein 1 isoform 2"/>
    <property type="match status" value="1"/>
</dbReference>
<evidence type="ECO:0000256" key="14">
    <source>
        <dbReference type="ARBA" id="ARBA00046459"/>
    </source>
</evidence>
<dbReference type="EMBL" id="KN120636">
    <property type="protein sequence ID" value="KFO38126.1"/>
    <property type="molecule type" value="Genomic_DNA"/>
</dbReference>
<feature type="region of interest" description="Disordered" evidence="17">
    <location>
        <begin position="706"/>
        <end position="726"/>
    </location>
</feature>
<evidence type="ECO:0000256" key="17">
    <source>
        <dbReference type="SAM" id="MobiDB-lite"/>
    </source>
</evidence>
<dbReference type="Pfam" id="PF14604">
    <property type="entry name" value="SH3_9"/>
    <property type="match status" value="2"/>
</dbReference>
<dbReference type="Gene3D" id="2.30.42.10">
    <property type="match status" value="1"/>
</dbReference>
<name>A0A091EQW7_FUKDA</name>
<reference evidence="22 23" key="1">
    <citation type="submission" date="2013-11" db="EMBL/GenBank/DDBJ databases">
        <title>The Damaraland mole rat (Fukomys damarensis) genome and evolution of African mole rats.</title>
        <authorList>
            <person name="Gladyshev V.N."/>
            <person name="Fang X."/>
        </authorList>
    </citation>
    <scope>NUCLEOTIDE SEQUENCE [LARGE SCALE GENOMIC DNA]</scope>
    <source>
        <tissue evidence="22">Liver</tissue>
    </source>
</reference>
<evidence type="ECO:0000259" key="18">
    <source>
        <dbReference type="PROSITE" id="PS50002"/>
    </source>
</evidence>
<evidence type="ECO:0000259" key="19">
    <source>
        <dbReference type="PROSITE" id="PS50023"/>
    </source>
</evidence>
<comment type="subunit">
    <text evidence="14">Interacts with alpha-actinins ACTN1 and ACTN4, FLNA and MYH9. Interacts (via LIM zinc-binding domain) with MKRN2.</text>
</comment>
<evidence type="ECO:0000256" key="16">
    <source>
        <dbReference type="PROSITE-ProRule" id="PRU00192"/>
    </source>
</evidence>
<sequence length="1123" mass="122754">MTRIPGVGRPSASPSLEDKEENESGEALLSAKDPDRGRAQEQLAHPASSNPDPSMQGPPCNLPAGLSLDDFIPGHLRAHIGSSSRGTRVPVIQNGGSNTLNFQFHDPAPRTVCNGYTPTTRDAPRHPDPAWYQTWPGPGSRPSVSPETPTSQHVQNWAATWTKDSRHRDKRWVKYEGIGPVDDSGMPIAPRSSVDSPRDWYRRMFQQIHRKMPDLQLDWTFQDPPRVISCASSADPRHPGPQQRVAPRSAMTEASRGRSRDHSQELPRSTFNYTPGAAFLGSRPPNQVPRRREKVDNVWTEESWNQFLQELETGQKPKKPLVDDPVEKPSQPIEVLLERELANLSAELDKDLRAIETRLPSPKVRASVPGEVRAEPGAARSPGQVAQSRCPCSPAPAWSSSSPHAPYLGSSRPLSPHRMADGGGSPFLGRRDFVYPSSALDPSAPERGGSPARKEEKRKAARLKFDFQAQSPKELTVQKGDIVYIHKEVDKNWLEGEHHGRRGIFPANYVEVLPADEVPKPIKPPAYQVVEYGEAVAQYTFKGELEVELSFRKGERISLIRKVNENWYEGRITGTGRQGIFPASYVQSLSAPGPALSHPPGPSHASDTSSPNTTKIHWTPYRAMYQYRPQNEDELELRAGDRVDVMQQCDDGWFVGVSRRTQKFGTFPGNYVAPDYTGLRAKKAPELGEPGRQGWAPPRTRLQLGVRRPAQRSGKSQGHCVAGTGLGARGGTEAKLGPKGSQLAGVEWTDRWPQCPLAPRALPDLGMALTVDVVGPAPWGFRITGGRDFHTPIMVTKVHQRGRAEAADLRPGDIITAINGESAAGMLHAEAQSKIRQSSSPLRLQLDRSRAASPGQTNGDGSSEVLASCFQGFLRTRPDSQSSLWSSYSSPISLSPRPSSPFTPPPSSPLGLLGETPISHSFQSRTQAVAFPGTAADRLSCLSPGSRSTGRQAGLGRAGDSAVRVLTQRCSSPRFSSADSEAGSLVLEEDSEVFKMLQENREGRVAPRQSSSFRLLQEALEAEERGGTPACVPSSLSPQSFLPTSRALTTPPKLHTCEKCSASIANQAVRIQEGRYRHPGCYTCADCGLNLKMRGHFWVGDELYCEKHACQRYSAPSALSSRA</sequence>
<dbReference type="InterPro" id="IPR001478">
    <property type="entry name" value="PDZ"/>
</dbReference>
<keyword evidence="4" id="KW-0963">Cytoplasm</keyword>
<dbReference type="Gene3D" id="2.30.30.40">
    <property type="entry name" value="SH3 Domains"/>
    <property type="match status" value="3"/>
</dbReference>
<dbReference type="InterPro" id="IPR036028">
    <property type="entry name" value="SH3-like_dom_sf"/>
</dbReference>
<dbReference type="SUPFAM" id="SSF50156">
    <property type="entry name" value="PDZ domain-like"/>
    <property type="match status" value="1"/>
</dbReference>
<dbReference type="PROSITE" id="PS50023">
    <property type="entry name" value="LIM_DOMAIN_2"/>
    <property type="match status" value="1"/>
</dbReference>
<keyword evidence="7" id="KW-0677">Repeat</keyword>
<evidence type="ECO:0000256" key="5">
    <source>
        <dbReference type="ARBA" id="ARBA00022553"/>
    </source>
</evidence>
<dbReference type="SMART" id="SM00459">
    <property type="entry name" value="Sorb"/>
    <property type="match status" value="1"/>
</dbReference>
<keyword evidence="11" id="KW-0206">Cytoskeleton</keyword>
<protein>
    <recommendedName>
        <fullName evidence="13">PDZ and LIM domain protein 2</fullName>
    </recommendedName>
</protein>
<dbReference type="CDD" id="cd11921">
    <property type="entry name" value="SH3_Vinexin_1"/>
    <property type="match status" value="1"/>
</dbReference>
<evidence type="ECO:0000256" key="13">
    <source>
        <dbReference type="ARBA" id="ARBA00039370"/>
    </source>
</evidence>
<evidence type="ECO:0000313" key="23">
    <source>
        <dbReference type="Proteomes" id="UP000028990"/>
    </source>
</evidence>
<dbReference type="SMART" id="SM00326">
    <property type="entry name" value="SH3"/>
    <property type="match status" value="3"/>
</dbReference>
<evidence type="ECO:0000256" key="8">
    <source>
        <dbReference type="ARBA" id="ARBA00022833"/>
    </source>
</evidence>
<feature type="region of interest" description="Disordered" evidence="17">
    <location>
        <begin position="831"/>
        <end position="863"/>
    </location>
</feature>
<dbReference type="GO" id="GO:0005634">
    <property type="term" value="C:nucleus"/>
    <property type="evidence" value="ECO:0007669"/>
    <property type="project" value="TreeGrafter"/>
</dbReference>
<dbReference type="SUPFAM" id="SSF57716">
    <property type="entry name" value="Glucocorticoid receptor-like (DNA-binding domain)"/>
    <property type="match status" value="1"/>
</dbReference>
<evidence type="ECO:0000256" key="9">
    <source>
        <dbReference type="ARBA" id="ARBA00022949"/>
    </source>
</evidence>
<dbReference type="InterPro" id="IPR001781">
    <property type="entry name" value="Znf_LIM"/>
</dbReference>
<dbReference type="PROSITE" id="PS00478">
    <property type="entry name" value="LIM_DOMAIN_1"/>
    <property type="match status" value="1"/>
</dbReference>
<feature type="compositionally biased region" description="Polar residues" evidence="17">
    <location>
        <begin position="142"/>
        <end position="154"/>
    </location>
</feature>
<comment type="function">
    <text evidence="12">Probable adapter protein located at the actin cytoskeleton that promotes cell attachment. Necessary for the migratory capacity of epithelial cells. Overexpression enhances cell adhesion to collagen and fibronectin and suppresses anchorage independent growth. May contribute to tumor cell migratory capacity.</text>
</comment>
<dbReference type="GO" id="GO:0005856">
    <property type="term" value="C:cytoskeleton"/>
    <property type="evidence" value="ECO:0007669"/>
    <property type="project" value="UniProtKB-SubCell"/>
</dbReference>
<feature type="region of interest" description="Disordered" evidence="17">
    <location>
        <begin position="364"/>
        <end position="459"/>
    </location>
</feature>
<evidence type="ECO:0000256" key="1">
    <source>
        <dbReference type="ARBA" id="ARBA00004245"/>
    </source>
</evidence>
<dbReference type="InterPro" id="IPR031847">
    <property type="entry name" value="PDLI1-4/Zasp-like_mid"/>
</dbReference>
<feature type="domain" description="SH3" evidence="18">
    <location>
        <begin position="616"/>
        <end position="677"/>
    </location>
</feature>
<dbReference type="Pfam" id="PF02208">
    <property type="entry name" value="Sorb"/>
    <property type="match status" value="1"/>
</dbReference>
<feature type="domain" description="SH3" evidence="18">
    <location>
        <begin position="456"/>
        <end position="515"/>
    </location>
</feature>
<dbReference type="GO" id="GO:0031589">
    <property type="term" value="P:cell-substrate adhesion"/>
    <property type="evidence" value="ECO:0007669"/>
    <property type="project" value="TreeGrafter"/>
</dbReference>
<dbReference type="AlphaFoldDB" id="A0A091EQW7"/>
<evidence type="ECO:0000256" key="2">
    <source>
        <dbReference type="ARBA" id="ARBA00004282"/>
    </source>
</evidence>
<evidence type="ECO:0000256" key="12">
    <source>
        <dbReference type="ARBA" id="ARBA00037701"/>
    </source>
</evidence>
<feature type="compositionally biased region" description="Low complexity" evidence="17">
    <location>
        <begin position="391"/>
        <end position="406"/>
    </location>
</feature>
<dbReference type="FunFam" id="2.10.110.10:FF:000085">
    <property type="entry name" value="PDZ and LIM domain 2 (mystique)"/>
    <property type="match status" value="1"/>
</dbReference>
<keyword evidence="5" id="KW-0597">Phosphoprotein</keyword>
<dbReference type="eggNOG" id="KOG4225">
    <property type="taxonomic scope" value="Eukaryota"/>
</dbReference>
<evidence type="ECO:0000256" key="7">
    <source>
        <dbReference type="ARBA" id="ARBA00022737"/>
    </source>
</evidence>
<dbReference type="CDD" id="cd06753">
    <property type="entry name" value="PDZ_PDLIM-like"/>
    <property type="match status" value="1"/>
</dbReference>
<dbReference type="PRINTS" id="PR00499">
    <property type="entry name" value="P67PHOX"/>
</dbReference>
<keyword evidence="10 15" id="KW-0440">LIM domain</keyword>
<comment type="subcellular location">
    <subcellularLocation>
        <location evidence="2">Cell junction</location>
    </subcellularLocation>
    <subcellularLocation>
        <location evidence="1">Cytoplasm</location>
        <location evidence="1">Cytoskeleton</location>
    </subcellularLocation>
</comment>
<dbReference type="Pfam" id="PF15936">
    <property type="entry name" value="DUF4749"/>
    <property type="match status" value="1"/>
</dbReference>
<feature type="region of interest" description="Disordered" evidence="17">
    <location>
        <begin position="877"/>
        <end position="917"/>
    </location>
</feature>
<keyword evidence="9" id="KW-0965">Cell junction</keyword>
<dbReference type="Pfam" id="PF00018">
    <property type="entry name" value="SH3_1"/>
    <property type="match status" value="1"/>
</dbReference>
<dbReference type="Pfam" id="PF00595">
    <property type="entry name" value="PDZ"/>
    <property type="match status" value="1"/>
</dbReference>
<dbReference type="PANTHER" id="PTHR14167">
    <property type="entry name" value="SH3 DOMAIN-CONTAINING"/>
    <property type="match status" value="1"/>
</dbReference>
<dbReference type="InterPro" id="IPR035609">
    <property type="entry name" value="Vinexin_SH3_1"/>
</dbReference>
<proteinExistence type="predicted"/>
<gene>
    <name evidence="22" type="ORF">H920_00521</name>
</gene>
<feature type="compositionally biased region" description="Pro residues" evidence="17">
    <location>
        <begin position="898"/>
        <end position="908"/>
    </location>
</feature>
<feature type="domain" description="SoHo" evidence="21">
    <location>
        <begin position="169"/>
        <end position="237"/>
    </location>
</feature>
<evidence type="ECO:0000256" key="6">
    <source>
        <dbReference type="ARBA" id="ARBA00022723"/>
    </source>
</evidence>
<feature type="domain" description="SH3" evidence="18">
    <location>
        <begin position="530"/>
        <end position="591"/>
    </location>
</feature>
<evidence type="ECO:0000256" key="3">
    <source>
        <dbReference type="ARBA" id="ARBA00022443"/>
    </source>
</evidence>
<keyword evidence="23" id="KW-1185">Reference proteome</keyword>
<evidence type="ECO:0000256" key="15">
    <source>
        <dbReference type="PROSITE-ProRule" id="PRU00125"/>
    </source>
</evidence>
<evidence type="ECO:0000313" key="22">
    <source>
        <dbReference type="EMBL" id="KFO38126.1"/>
    </source>
</evidence>
<dbReference type="InterPro" id="IPR001452">
    <property type="entry name" value="SH3_domain"/>
</dbReference>
<dbReference type="GO" id="GO:0030055">
    <property type="term" value="C:cell-substrate junction"/>
    <property type="evidence" value="ECO:0007669"/>
    <property type="project" value="TreeGrafter"/>
</dbReference>
<feature type="compositionally biased region" description="Polar residues" evidence="17">
    <location>
        <begin position="605"/>
        <end position="615"/>
    </location>
</feature>
<feature type="region of interest" description="Disordered" evidence="17">
    <location>
        <begin position="118"/>
        <end position="154"/>
    </location>
</feature>
<dbReference type="SMART" id="SM00228">
    <property type="entry name" value="PDZ"/>
    <property type="match status" value="1"/>
</dbReference>
<dbReference type="SUPFAM" id="SSF50044">
    <property type="entry name" value="SH3-domain"/>
    <property type="match status" value="3"/>
</dbReference>
<dbReference type="CDD" id="cd09449">
    <property type="entry name" value="LIM_Mystique"/>
    <property type="match status" value="1"/>
</dbReference>
<dbReference type="Pfam" id="PF00412">
    <property type="entry name" value="LIM"/>
    <property type="match status" value="1"/>
</dbReference>
<evidence type="ECO:0000259" key="20">
    <source>
        <dbReference type="PROSITE" id="PS50106"/>
    </source>
</evidence>
<dbReference type="Proteomes" id="UP000028990">
    <property type="component" value="Unassembled WGS sequence"/>
</dbReference>
<keyword evidence="3 16" id="KW-0728">SH3 domain</keyword>
<keyword evidence="8 15" id="KW-0862">Zinc</keyword>